<name>A0A1R2C5I3_9CILI</name>
<gene>
    <name evidence="1" type="ORF">SteCoe_14660</name>
</gene>
<keyword evidence="2" id="KW-1185">Reference proteome</keyword>
<dbReference type="AlphaFoldDB" id="A0A1R2C5I3"/>
<proteinExistence type="predicted"/>
<dbReference type="EMBL" id="MPUH01000275">
    <property type="protein sequence ID" value="OMJ84241.1"/>
    <property type="molecule type" value="Genomic_DNA"/>
</dbReference>
<organism evidence="1 2">
    <name type="scientific">Stentor coeruleus</name>
    <dbReference type="NCBI Taxonomy" id="5963"/>
    <lineage>
        <taxon>Eukaryota</taxon>
        <taxon>Sar</taxon>
        <taxon>Alveolata</taxon>
        <taxon>Ciliophora</taxon>
        <taxon>Postciliodesmatophora</taxon>
        <taxon>Heterotrichea</taxon>
        <taxon>Heterotrichida</taxon>
        <taxon>Stentoridae</taxon>
        <taxon>Stentor</taxon>
    </lineage>
</organism>
<comment type="caution">
    <text evidence="1">The sequence shown here is derived from an EMBL/GenBank/DDBJ whole genome shotgun (WGS) entry which is preliminary data.</text>
</comment>
<sequence>MIIMKNNFKGIKKLSKNTKRRQATINWSPIINPIIIEKDILPRNKPDDLKFFNIRNDSPFNAKTLSNECKNISSIEKLDQKDMETNTDFDLPPLLDLSSSKYVSKTPKFINLSFVNIKPTLFLPELSPNPSRKICKSMTKNFRSSMRYSPLPEKSSLRKGSFLVKKALKADTFNFH</sequence>
<dbReference type="Proteomes" id="UP000187209">
    <property type="component" value="Unassembled WGS sequence"/>
</dbReference>
<reference evidence="1 2" key="1">
    <citation type="submission" date="2016-11" db="EMBL/GenBank/DDBJ databases">
        <title>The macronuclear genome of Stentor coeruleus: a giant cell with tiny introns.</title>
        <authorList>
            <person name="Slabodnick M."/>
            <person name="Ruby J.G."/>
            <person name="Reiff S.B."/>
            <person name="Swart E.C."/>
            <person name="Gosai S."/>
            <person name="Prabakaran S."/>
            <person name="Witkowska E."/>
            <person name="Larue G.E."/>
            <person name="Fisher S."/>
            <person name="Freeman R.M."/>
            <person name="Gunawardena J."/>
            <person name="Chu W."/>
            <person name="Stover N.A."/>
            <person name="Gregory B.D."/>
            <person name="Nowacki M."/>
            <person name="Derisi J."/>
            <person name="Roy S.W."/>
            <person name="Marshall W.F."/>
            <person name="Sood P."/>
        </authorList>
    </citation>
    <scope>NUCLEOTIDE SEQUENCE [LARGE SCALE GENOMIC DNA]</scope>
    <source>
        <strain evidence="1">WM001</strain>
    </source>
</reference>
<protein>
    <submittedName>
        <fullName evidence="1">Uncharacterized protein</fullName>
    </submittedName>
</protein>
<evidence type="ECO:0000313" key="2">
    <source>
        <dbReference type="Proteomes" id="UP000187209"/>
    </source>
</evidence>
<accession>A0A1R2C5I3</accession>
<evidence type="ECO:0000313" key="1">
    <source>
        <dbReference type="EMBL" id="OMJ84241.1"/>
    </source>
</evidence>